<proteinExistence type="predicted"/>
<accession>A0ABV7A2Z1</accession>
<sequence length="126" mass="14431">MGCGRRRYYEDDYCRREDEVRRLEEKLDNILFQLQRQAQWQDQDQEQDQDQRQRQFDFDASNFENIGNPSNKIVINNEANGLGFLAAILVALSLLGNGNDSASQATIVELINLLRETSGTTTVTNS</sequence>
<dbReference type="Proteomes" id="UP001595387">
    <property type="component" value="Unassembled WGS sequence"/>
</dbReference>
<evidence type="ECO:0000313" key="2">
    <source>
        <dbReference type="Proteomes" id="UP001595387"/>
    </source>
</evidence>
<keyword evidence="2" id="KW-1185">Reference proteome</keyword>
<organism evidence="1 2">
    <name type="scientific">Virgibacillus sediminis</name>
    <dbReference type="NCBI Taxonomy" id="202260"/>
    <lineage>
        <taxon>Bacteria</taxon>
        <taxon>Bacillati</taxon>
        <taxon>Bacillota</taxon>
        <taxon>Bacilli</taxon>
        <taxon>Bacillales</taxon>
        <taxon>Bacillaceae</taxon>
        <taxon>Virgibacillus</taxon>
    </lineage>
</organism>
<dbReference type="RefSeq" id="WP_390302900.1">
    <property type="nucleotide sequence ID" value="NZ_JBHRRZ010000005.1"/>
</dbReference>
<dbReference type="EMBL" id="JBHRRZ010000005">
    <property type="protein sequence ID" value="MFC2947376.1"/>
    <property type="molecule type" value="Genomic_DNA"/>
</dbReference>
<reference evidence="2" key="1">
    <citation type="journal article" date="2019" name="Int. J. Syst. Evol. Microbiol.">
        <title>The Global Catalogue of Microorganisms (GCM) 10K type strain sequencing project: providing services to taxonomists for standard genome sequencing and annotation.</title>
        <authorList>
            <consortium name="The Broad Institute Genomics Platform"/>
            <consortium name="The Broad Institute Genome Sequencing Center for Infectious Disease"/>
            <person name="Wu L."/>
            <person name="Ma J."/>
        </authorList>
    </citation>
    <scope>NUCLEOTIDE SEQUENCE [LARGE SCALE GENOMIC DNA]</scope>
    <source>
        <strain evidence="2">KCTC 13193</strain>
    </source>
</reference>
<comment type="caution">
    <text evidence="1">The sequence shown here is derived from an EMBL/GenBank/DDBJ whole genome shotgun (WGS) entry which is preliminary data.</text>
</comment>
<evidence type="ECO:0000313" key="1">
    <source>
        <dbReference type="EMBL" id="MFC2947376.1"/>
    </source>
</evidence>
<name>A0ABV7A2Z1_9BACI</name>
<protein>
    <submittedName>
        <fullName evidence="1">Uncharacterized protein</fullName>
    </submittedName>
</protein>
<gene>
    <name evidence="1" type="ORF">ACFODW_03220</name>
</gene>